<dbReference type="Proteomes" id="UP000684084">
    <property type="component" value="Unassembled WGS sequence"/>
</dbReference>
<comment type="caution">
    <text evidence="7">The sequence shown here is derived from an EMBL/GenBank/DDBJ whole genome shotgun (WGS) entry which is preliminary data.</text>
</comment>
<dbReference type="Proteomes" id="UP000232722">
    <property type="component" value="Unassembled WGS sequence"/>
</dbReference>
<evidence type="ECO:0000259" key="4">
    <source>
        <dbReference type="Pfam" id="PF20147"/>
    </source>
</evidence>
<dbReference type="GO" id="GO:0043657">
    <property type="term" value="C:host cell"/>
    <property type="evidence" value="ECO:0007669"/>
    <property type="project" value="UniProtKB-SubCell"/>
</dbReference>
<evidence type="ECO:0000313" key="9">
    <source>
        <dbReference type="Proteomes" id="UP000232722"/>
    </source>
</evidence>
<evidence type="ECO:0000313" key="8">
    <source>
        <dbReference type="Proteomes" id="UP000232688"/>
    </source>
</evidence>
<protein>
    <recommendedName>
        <fullName evidence="4">Crinkler effector protein N-terminal domain-containing protein</fullName>
    </recommendedName>
</protein>
<dbReference type="VEuPathDB" id="FungiDB:RhiirFUN_012444"/>
<evidence type="ECO:0000256" key="2">
    <source>
        <dbReference type="ARBA" id="ARBA00004613"/>
    </source>
</evidence>
<dbReference type="InterPro" id="IPR045379">
    <property type="entry name" value="Crinkler_N"/>
</dbReference>
<dbReference type="VEuPathDB" id="FungiDB:FUN_016985"/>
<dbReference type="VEuPathDB" id="FungiDB:RhiirA1_424065"/>
<reference evidence="6 9" key="2">
    <citation type="submission" date="2017-09" db="EMBL/GenBank/DDBJ databases">
        <title>Extensive intraspecific genome diversity in a model arbuscular mycorrhizal fungus.</title>
        <authorList>
            <person name="Chen E.C."/>
            <person name="Morin E."/>
            <person name="Beaudet D."/>
            <person name="Noel J."/>
            <person name="Ndikumana S."/>
            <person name="Charron P."/>
            <person name="St-Onge C."/>
            <person name="Giorgi J."/>
            <person name="Grigoriev I.V."/>
            <person name="Roux C."/>
            <person name="Martin F.M."/>
            <person name="Corradi N."/>
        </authorList>
    </citation>
    <scope>NUCLEOTIDE SEQUENCE [LARGE SCALE GENOMIC DNA]</scope>
    <source>
        <strain evidence="6 9">A5</strain>
    </source>
</reference>
<comment type="subcellular location">
    <subcellularLocation>
        <location evidence="1">Host cell</location>
    </subcellularLocation>
    <subcellularLocation>
        <location evidence="2">Secreted</location>
    </subcellularLocation>
</comment>
<evidence type="ECO:0000313" key="6">
    <source>
        <dbReference type="EMBL" id="PKC10584.1"/>
    </source>
</evidence>
<dbReference type="Proteomes" id="UP000232688">
    <property type="component" value="Unassembled WGS sequence"/>
</dbReference>
<feature type="domain" description="Crinkler effector protein N-terminal" evidence="4">
    <location>
        <begin position="4"/>
        <end position="84"/>
    </location>
</feature>
<reference evidence="7 8" key="4">
    <citation type="submission" date="2017-10" db="EMBL/GenBank/DDBJ databases">
        <title>Genome analyses suggest a sexual origin of heterokaryosis in a supposedly ancient asexual fungus.</title>
        <authorList>
            <person name="Corradi N."/>
            <person name="Sedzielewska K."/>
            <person name="Noel J."/>
            <person name="Charron P."/>
            <person name="Farinelli L."/>
            <person name="Marton T."/>
            <person name="Kruger M."/>
            <person name="Pelin A."/>
            <person name="Brachmann A."/>
            <person name="Corradi N."/>
        </authorList>
    </citation>
    <scope>NUCLEOTIDE SEQUENCE [LARGE SCALE GENOMIC DNA]</scope>
    <source>
        <strain evidence="7 8">A1</strain>
    </source>
</reference>
<dbReference type="GO" id="GO:0005576">
    <property type="term" value="C:extracellular region"/>
    <property type="evidence" value="ECO:0007669"/>
    <property type="project" value="UniProtKB-SubCell"/>
</dbReference>
<accession>A0A2I1EGB2</accession>
<evidence type="ECO:0000256" key="3">
    <source>
        <dbReference type="ARBA" id="ARBA00022525"/>
    </source>
</evidence>
<keyword evidence="3" id="KW-0964">Secreted</keyword>
<dbReference type="EMBL" id="CAGKOT010000030">
    <property type="protein sequence ID" value="CAB5372410.1"/>
    <property type="molecule type" value="Genomic_DNA"/>
</dbReference>
<dbReference type="OrthoDB" id="2387236at2759"/>
<evidence type="ECO:0000313" key="5">
    <source>
        <dbReference type="EMBL" id="CAB5372410.1"/>
    </source>
</evidence>
<evidence type="ECO:0000256" key="1">
    <source>
        <dbReference type="ARBA" id="ARBA00004340"/>
    </source>
</evidence>
<sequence length="261" mass="30283">MAEVTLLCFLQGLEEPFRITIDKTDTIEEFKESILHRARKAIGEKNISTDGFEMWEVSVPINEVDILRKDRPELKGGKPLKDKPNLTSIGKVIDNYIQVFIGNPDLAVIPPSLESIDDRVRELEKTFESLIYEVKYERLDEAADVELRAIRVNDEFWIKKDYVHSNTQLQHMKKPVDVRCRVMNVGNTGRLKVILLREDAGIEQKTVSSLLSLEKWLLDCFGLPIMYRNKSDKHLRDYLKVERGGVNKSFKQLYEDYINNP</sequence>
<dbReference type="AlphaFoldDB" id="A0A2I1EGB2"/>
<reference evidence="5" key="5">
    <citation type="submission" date="2020-05" db="EMBL/GenBank/DDBJ databases">
        <authorList>
            <person name="Rincon C."/>
            <person name="Sanders R I."/>
            <person name="Robbins C."/>
            <person name="Chaturvedi A."/>
        </authorList>
    </citation>
    <scope>NUCLEOTIDE SEQUENCE</scope>
    <source>
        <strain evidence="5">CHB12</strain>
    </source>
</reference>
<proteinExistence type="predicted"/>
<reference evidence="6 9" key="1">
    <citation type="submission" date="2016-04" db="EMBL/GenBank/DDBJ databases">
        <title>Genome analyses suggest a sexual origin of heterokaryosis in a supposedly ancient asexual fungus.</title>
        <authorList>
            <person name="Ropars J."/>
            <person name="Sedzielewska K."/>
            <person name="Noel J."/>
            <person name="Charron P."/>
            <person name="Farinelli L."/>
            <person name="Marton T."/>
            <person name="Kruger M."/>
            <person name="Pelin A."/>
            <person name="Brachmann A."/>
            <person name="Corradi N."/>
        </authorList>
    </citation>
    <scope>NUCLEOTIDE SEQUENCE [LARGE SCALE GENOMIC DNA]</scope>
    <source>
        <strain evidence="6 9">A5</strain>
    </source>
</reference>
<dbReference type="EMBL" id="LLXJ01000370">
    <property type="protein sequence ID" value="PKC10584.1"/>
    <property type="molecule type" value="Genomic_DNA"/>
</dbReference>
<name>A0A2I1EGB2_9GLOM</name>
<dbReference type="EMBL" id="LLXH01000886">
    <property type="protein sequence ID" value="PKC62222.1"/>
    <property type="molecule type" value="Genomic_DNA"/>
</dbReference>
<reference evidence="7 8" key="3">
    <citation type="submission" date="2017-10" db="EMBL/GenBank/DDBJ databases">
        <title>Extensive intraspecific genome diversity in a model arbuscular mycorrhizal fungus.</title>
        <authorList>
            <person name="Chen E.C.H."/>
            <person name="Morin E."/>
            <person name="Baudet D."/>
            <person name="Noel J."/>
            <person name="Ndikumana S."/>
            <person name="Charron P."/>
            <person name="St-Onge C."/>
            <person name="Giorgi J."/>
            <person name="Grigoriev I.V."/>
            <person name="Roux C."/>
            <person name="Martin F.M."/>
            <person name="Corradi N."/>
        </authorList>
    </citation>
    <scope>NUCLEOTIDE SEQUENCE [LARGE SCALE GENOMIC DNA]</scope>
    <source>
        <strain evidence="7 8">A1</strain>
    </source>
</reference>
<gene>
    <name evidence="5" type="ORF">CHRIB12_LOCUS13556</name>
    <name evidence="7" type="ORF">RhiirA1_424065</name>
    <name evidence="6" type="ORF">RhiirA5_355314</name>
</gene>
<organism evidence="7 8">
    <name type="scientific">Rhizophagus irregularis</name>
    <dbReference type="NCBI Taxonomy" id="588596"/>
    <lineage>
        <taxon>Eukaryota</taxon>
        <taxon>Fungi</taxon>
        <taxon>Fungi incertae sedis</taxon>
        <taxon>Mucoromycota</taxon>
        <taxon>Glomeromycotina</taxon>
        <taxon>Glomeromycetes</taxon>
        <taxon>Glomerales</taxon>
        <taxon>Glomeraceae</taxon>
        <taxon>Rhizophagus</taxon>
    </lineage>
</organism>
<evidence type="ECO:0000313" key="7">
    <source>
        <dbReference type="EMBL" id="PKC62222.1"/>
    </source>
</evidence>
<dbReference type="Pfam" id="PF20147">
    <property type="entry name" value="Crinkler"/>
    <property type="match status" value="1"/>
</dbReference>